<dbReference type="InterPro" id="IPR005519">
    <property type="entry name" value="Acid_phosphat_B-like"/>
</dbReference>
<protein>
    <recommendedName>
        <fullName evidence="4">Acid phosphatase</fullName>
    </recommendedName>
</protein>
<keyword evidence="3" id="KW-1185">Reference proteome</keyword>
<dbReference type="EnsemblPlants" id="Solyc08g066530.3.1">
    <property type="protein sequence ID" value="Solyc08g066530.3.1"/>
    <property type="gene ID" value="Solyc08g066530.3"/>
</dbReference>
<dbReference type="InterPro" id="IPR036412">
    <property type="entry name" value="HAD-like_sf"/>
</dbReference>
<dbReference type="InParanoid" id="A0A3Q7HR12"/>
<dbReference type="FunCoup" id="A0A3Q7HR12">
    <property type="interactions" value="297"/>
</dbReference>
<name>A0A3Q7HR12_SOLLC</name>
<dbReference type="Pfam" id="PF03767">
    <property type="entry name" value="Acid_phosphat_B"/>
    <property type="match status" value="1"/>
</dbReference>
<dbReference type="SUPFAM" id="SSF56784">
    <property type="entry name" value="HAD-like"/>
    <property type="match status" value="1"/>
</dbReference>
<reference evidence="2" key="1">
    <citation type="journal article" date="2012" name="Nature">
        <title>The tomato genome sequence provides insights into fleshy fruit evolution.</title>
        <authorList>
            <consortium name="Tomato Genome Consortium"/>
        </authorList>
    </citation>
    <scope>NUCLEOTIDE SEQUENCE [LARGE SCALE GENOMIC DNA]</scope>
    <source>
        <strain evidence="2">cv. Heinz 1706</strain>
    </source>
</reference>
<dbReference type="Gramene" id="Solyc08g066530.3.1">
    <property type="protein sequence ID" value="Solyc08g066530.3.1"/>
    <property type="gene ID" value="Solyc08g066530.3"/>
</dbReference>
<keyword evidence="1" id="KW-0732">Signal</keyword>
<dbReference type="PANTHER" id="PTHR31284:SF10">
    <property type="entry name" value="ACID PHOSPHATASE-LIKE PROTEIN"/>
    <property type="match status" value="1"/>
</dbReference>
<dbReference type="Gene3D" id="3.40.50.1000">
    <property type="entry name" value="HAD superfamily/HAD-like"/>
    <property type="match status" value="1"/>
</dbReference>
<accession>A0A3Q7HR12</accession>
<dbReference type="CDD" id="cd07535">
    <property type="entry name" value="HAD_VSP"/>
    <property type="match status" value="1"/>
</dbReference>
<evidence type="ECO:0000313" key="3">
    <source>
        <dbReference type="Proteomes" id="UP000004994"/>
    </source>
</evidence>
<reference evidence="2" key="2">
    <citation type="submission" date="2019-01" db="UniProtKB">
        <authorList>
            <consortium name="EnsemblPlants"/>
        </authorList>
    </citation>
    <scope>IDENTIFICATION</scope>
    <source>
        <strain evidence="2">cv. Heinz 1706</strain>
    </source>
</reference>
<dbReference type="Proteomes" id="UP000004994">
    <property type="component" value="Chromosome 8"/>
</dbReference>
<dbReference type="PANTHER" id="PTHR31284">
    <property type="entry name" value="ACID PHOSPHATASE-LIKE PROTEIN"/>
    <property type="match status" value="1"/>
</dbReference>
<proteinExistence type="predicted"/>
<organism evidence="2">
    <name type="scientific">Solanum lycopersicum</name>
    <name type="common">Tomato</name>
    <name type="synonym">Lycopersicon esculentum</name>
    <dbReference type="NCBI Taxonomy" id="4081"/>
    <lineage>
        <taxon>Eukaryota</taxon>
        <taxon>Viridiplantae</taxon>
        <taxon>Streptophyta</taxon>
        <taxon>Embryophyta</taxon>
        <taxon>Tracheophyta</taxon>
        <taxon>Spermatophyta</taxon>
        <taxon>Magnoliopsida</taxon>
        <taxon>eudicotyledons</taxon>
        <taxon>Gunneridae</taxon>
        <taxon>Pentapetalae</taxon>
        <taxon>asterids</taxon>
        <taxon>lamiids</taxon>
        <taxon>Solanales</taxon>
        <taxon>Solanaceae</taxon>
        <taxon>Solanoideae</taxon>
        <taxon>Solaneae</taxon>
        <taxon>Solanum</taxon>
        <taxon>Solanum subgen. Lycopersicon</taxon>
    </lineage>
</organism>
<evidence type="ECO:0000256" key="1">
    <source>
        <dbReference type="ARBA" id="ARBA00022729"/>
    </source>
</evidence>
<evidence type="ECO:0008006" key="4">
    <source>
        <dbReference type="Google" id="ProtNLM"/>
    </source>
</evidence>
<dbReference type="OMA" id="DQWSDLW"/>
<dbReference type="InterPro" id="IPR023214">
    <property type="entry name" value="HAD_sf"/>
</dbReference>
<dbReference type="GO" id="GO:0003993">
    <property type="term" value="F:acid phosphatase activity"/>
    <property type="evidence" value="ECO:0000318"/>
    <property type="project" value="GO_Central"/>
</dbReference>
<dbReference type="AlphaFoldDB" id="A0A3Q7HR12"/>
<evidence type="ECO:0000313" key="2">
    <source>
        <dbReference type="EnsemblPlants" id="Solyc08g066530.3.1"/>
    </source>
</evidence>
<sequence length="339" mass="38581">MVYAHQNFIAVLFISFTFMSTSFSQSILKISPQLLDLFAINRVFRHRKIPNDDALYCDSWRFTVETNNAGLWSMIPQRCISFVQDYTTGDRYSSDSAAVADLSLAFANTVNVSNDGMDAWVFDIDETLLSNLPYYVEHGFGSQIFDEITFDKWVNEANAPAIPASLKLYKELQQRGFTIFLLTGRIENQRNKTERNMVHAGYSNWERLILRPDISFSTQTLSQFLQQPKRSHLDAVLRVIRYLKKQPGQGLLLANDSDGQVTAFCDADWASCPLTRKSVTGGPSDKGKLATEYKSEKRKELEDEGYRIRGNSGDQWSDLTGFAVAERSFKLPNPMYYIA</sequence>